<evidence type="ECO:0000256" key="2">
    <source>
        <dbReference type="SAM" id="Phobius"/>
    </source>
</evidence>
<feature type="transmembrane region" description="Helical" evidence="2">
    <location>
        <begin position="520"/>
        <end position="546"/>
    </location>
</feature>
<reference evidence="3 4" key="1">
    <citation type="submission" date="2021-02" db="EMBL/GenBank/DDBJ databases">
        <title>De Novo genome assembly of isolated myxobacteria.</title>
        <authorList>
            <person name="Stevens D.C."/>
        </authorList>
    </citation>
    <scope>NUCLEOTIDE SEQUENCE [LARGE SCALE GENOMIC DNA]</scope>
    <source>
        <strain evidence="4">SCPEA02</strain>
    </source>
</reference>
<dbReference type="EMBL" id="CP071090">
    <property type="protein sequence ID" value="QSQ22909.1"/>
    <property type="molecule type" value="Genomic_DNA"/>
</dbReference>
<keyword evidence="2" id="KW-0472">Membrane</keyword>
<dbReference type="InterPro" id="IPR011385">
    <property type="entry name" value="Site-sp_rcmbase"/>
</dbReference>
<feature type="compositionally biased region" description="Polar residues" evidence="1">
    <location>
        <begin position="726"/>
        <end position="735"/>
    </location>
</feature>
<feature type="region of interest" description="Disordered" evidence="1">
    <location>
        <begin position="1"/>
        <end position="23"/>
    </location>
</feature>
<accession>A0ABX7NZR4</accession>
<proteinExistence type="predicted"/>
<feature type="transmembrane region" description="Helical" evidence="2">
    <location>
        <begin position="479"/>
        <end position="500"/>
    </location>
</feature>
<sequence length="735" mass="78126">MTPSAAPAPGLAPTVPSKTSEPLLKLFPEPPERREALGELHTLLASASALAPLPERLAWLEQVVRWLKTDVAVSFRHGLPSLLTPVEAPGSARLRLLVEVLTEVPAWRESVRDVLCTVFTDTSALRLLSEPGLSTGRGLLGDFLGRVGQRLVPAVPDERELSTWVWRWFRTAADAAWLEALAEEHVSALCSLLGPECFAPLGAAVEDAVAVLASRASALGLAADVQSRLPSAPLADSAFVHLPRACEALRVAVRAGSEAQDVEQERLACAEVIARCRADAQAVQQHLHAHAVDTDLVYRVELLGHVLDRLEALLWLLSPDGSRPSACVSVRLLSSLVRAHAQGRSISGLFRGSVRCISRRIFEHTGEVGRHYITTGPDDYHRLVSAAAGGGLLTTGTAALKLLIGFAALPLFFQGLAASANYALSFLLIQVFGFTLATKQPSMTAAALAASMDVKAGDKGMRGLVDHLACITRSQLASVFGNLGTVVTTATFVSILLQALRGHALLSQKEAEYVVHSLHPFHSGTVFFAAFTGVLLWCSSVCGGWLENWVHYRRLPEALARHPGLIRLMGETRARKLGAAFSRKACGLGANVALGLLLGMTPAVSHFFGLPLDVRHVTLSTGTLAFAGAALGPEKLLSPDFLWAVAGLMMVAVANLGVSFGLGLAAAVRSRGLEPVGMLRLARVVLAGGIRSLSDFVLPPQPLLPAHRPSSPLAVRSAARPRVGQRSRQGGTTHH</sequence>
<feature type="region of interest" description="Disordered" evidence="1">
    <location>
        <begin position="708"/>
        <end position="735"/>
    </location>
</feature>
<evidence type="ECO:0000256" key="1">
    <source>
        <dbReference type="SAM" id="MobiDB-lite"/>
    </source>
</evidence>
<dbReference type="PIRSF" id="PIRSF015380">
    <property type="entry name" value="Site-sp_rcmb"/>
    <property type="match status" value="1"/>
</dbReference>
<feature type="transmembrane region" description="Helical" evidence="2">
    <location>
        <begin position="641"/>
        <end position="668"/>
    </location>
</feature>
<keyword evidence="4" id="KW-1185">Reference proteome</keyword>
<dbReference type="Proteomes" id="UP000662747">
    <property type="component" value="Chromosome"/>
</dbReference>
<gene>
    <name evidence="3" type="ORF">JY651_48775</name>
</gene>
<feature type="transmembrane region" description="Helical" evidence="2">
    <location>
        <begin position="419"/>
        <end position="437"/>
    </location>
</feature>
<keyword evidence="2" id="KW-1133">Transmembrane helix</keyword>
<organism evidence="3 4">
    <name type="scientific">Pyxidicoccus parkwayensis</name>
    <dbReference type="NCBI Taxonomy" id="2813578"/>
    <lineage>
        <taxon>Bacteria</taxon>
        <taxon>Pseudomonadati</taxon>
        <taxon>Myxococcota</taxon>
        <taxon>Myxococcia</taxon>
        <taxon>Myxococcales</taxon>
        <taxon>Cystobacterineae</taxon>
        <taxon>Myxococcaceae</taxon>
        <taxon>Pyxidicoccus</taxon>
    </lineage>
</organism>
<name>A0ABX7NZR4_9BACT</name>
<dbReference type="Pfam" id="PF10136">
    <property type="entry name" value="SpecificRecomb"/>
    <property type="match status" value="1"/>
</dbReference>
<dbReference type="RefSeq" id="WP_206724485.1">
    <property type="nucleotide sequence ID" value="NZ_CP071090.1"/>
</dbReference>
<evidence type="ECO:0000313" key="4">
    <source>
        <dbReference type="Proteomes" id="UP000662747"/>
    </source>
</evidence>
<keyword evidence="2" id="KW-0812">Transmembrane</keyword>
<protein>
    <submittedName>
        <fullName evidence="3">Gliding motility protein</fullName>
    </submittedName>
</protein>
<evidence type="ECO:0000313" key="3">
    <source>
        <dbReference type="EMBL" id="QSQ22909.1"/>
    </source>
</evidence>
<feature type="transmembrane region" description="Helical" evidence="2">
    <location>
        <begin position="585"/>
        <end position="608"/>
    </location>
</feature>